<reference evidence="2 3" key="1">
    <citation type="journal article" date="2013" name="Proc. Natl. Acad. Sci. U.S.A.">
        <title>Twelve previously unknown phage genera are ubiquitous in global oceans.</title>
        <authorList>
            <person name="Holmfeldt K."/>
            <person name="Solonenko N."/>
            <person name="Shah M."/>
            <person name="Corrier K."/>
            <person name="Riemann L."/>
            <person name="Verberkmoes N.C."/>
            <person name="Sullivan M.B."/>
        </authorList>
    </citation>
    <scope>NUCLEOTIDE SEQUENCE [LARGE SCALE GENOMIC DNA]</scope>
    <source>
        <strain evidence="2">Phi12:2</strain>
    </source>
</reference>
<keyword evidence="3" id="KW-1185">Reference proteome</keyword>
<evidence type="ECO:0000313" key="2">
    <source>
        <dbReference type="EMBL" id="AGO47286.1"/>
    </source>
</evidence>
<gene>
    <name evidence="2" type="ORF">Phi12:2_pg9</name>
</gene>
<proteinExistence type="predicted"/>
<evidence type="ECO:0000313" key="3">
    <source>
        <dbReference type="Proteomes" id="UP000014733"/>
    </source>
</evidence>
<dbReference type="KEGG" id="vg:16880835"/>
<feature type="transmembrane region" description="Helical" evidence="1">
    <location>
        <begin position="12"/>
        <end position="30"/>
    </location>
</feature>
<keyword evidence="1" id="KW-1133">Transmembrane helix</keyword>
<reference evidence="3" key="2">
    <citation type="submission" date="2013-03" db="EMBL/GenBank/DDBJ databases">
        <title>The Cellulophaga phages: a novel, diverse, and globally ubiquitous model system.</title>
        <authorList>
            <person name="Holmfeldt K."/>
            <person name="Solonenko N."/>
            <person name="Shah M."/>
            <person name="Corrier K."/>
            <person name="Riemann L."/>
            <person name="VerBerkmoes N.C."/>
            <person name="Sullivan M.B."/>
        </authorList>
    </citation>
    <scope>NUCLEOTIDE SEQUENCE [LARGE SCALE GENOMIC DNA]</scope>
</reference>
<dbReference type="GeneID" id="16880835"/>
<name>R9ZW25_9VIRU</name>
<dbReference type="OrthoDB" id="31170at10239"/>
<organism evidence="2 3">
    <name type="scientific">Cellulophaga phage phi12:2</name>
    <dbReference type="NCBI Taxonomy" id="1327969"/>
    <lineage>
        <taxon>Viruses</taxon>
        <taxon>Viruses incertae sedis</taxon>
        <taxon>Obscuriviridae</taxon>
        <taxon>Cebaduodecimvirus</taxon>
        <taxon>Cebaduodecimvirus phi12duo</taxon>
    </lineage>
</organism>
<accession>R9ZW25</accession>
<dbReference type="EMBL" id="KC821606">
    <property type="protein sequence ID" value="AGO47286.1"/>
    <property type="molecule type" value="Genomic_DNA"/>
</dbReference>
<keyword evidence="1" id="KW-0472">Membrane</keyword>
<sequence>MVKFMQLSKKYWYLLVILAALIGFWIYKIFKKKPTSQTEASDKILIKEGVTFNDQAKRDLNNTAIQIAQHLGTSFAWYDPRSWSENDEDLFKIILPLSQKEFDLVAKLYFGVYAKGRDLRVDLANLLDAKYYEQLNVK</sequence>
<keyword evidence="1" id="KW-0812">Transmembrane</keyword>
<protein>
    <submittedName>
        <fullName evidence="2">Structural protein</fullName>
    </submittedName>
</protein>
<dbReference type="RefSeq" id="YP_008241491.1">
    <property type="nucleotide sequence ID" value="NC_021797.1"/>
</dbReference>
<evidence type="ECO:0000256" key="1">
    <source>
        <dbReference type="SAM" id="Phobius"/>
    </source>
</evidence>
<dbReference type="Proteomes" id="UP000014733">
    <property type="component" value="Segment"/>
</dbReference>